<comment type="caution">
    <text evidence="1">The sequence shown here is derived from an EMBL/GenBank/DDBJ whole genome shotgun (WGS) entry which is preliminary data.</text>
</comment>
<dbReference type="Proteomes" id="UP000232323">
    <property type="component" value="Unassembled WGS sequence"/>
</dbReference>
<reference evidence="1 2" key="1">
    <citation type="submission" date="2017-08" db="EMBL/GenBank/DDBJ databases">
        <title>Acidophilic green algal genome provides insights into adaptation to an acidic environment.</title>
        <authorList>
            <person name="Hirooka S."/>
            <person name="Hirose Y."/>
            <person name="Kanesaki Y."/>
            <person name="Higuchi S."/>
            <person name="Fujiwara T."/>
            <person name="Onuma R."/>
            <person name="Era A."/>
            <person name="Ohbayashi R."/>
            <person name="Uzuka A."/>
            <person name="Nozaki H."/>
            <person name="Yoshikawa H."/>
            <person name="Miyagishima S.Y."/>
        </authorList>
    </citation>
    <scope>NUCLEOTIDE SEQUENCE [LARGE SCALE GENOMIC DNA]</scope>
    <source>
        <strain evidence="1 2">NIES-2499</strain>
    </source>
</reference>
<accession>A0A250XLQ4</accession>
<protein>
    <submittedName>
        <fullName evidence="1">Uncharacterized protein</fullName>
    </submittedName>
</protein>
<sequence>MFVKFDGTHILPSRSIRITSCYGSHYQQKIHNTCLLASYVQGLDASENRDCDDSRVTFSCSAVSYEQPDCQQACPAYYQQLGALISLSKNFQGDASSIVTPQSQSHTVTSSKPLVQHSPSVHVNEDATHTASIPSEDEEPLKAGAEILSEEAKRFLRDQLAAEQAQRTQALVDAAWQSLE</sequence>
<dbReference type="AlphaFoldDB" id="A0A250XLQ4"/>
<gene>
    <name evidence="1" type="ORF">CEUSTIGMA_g11433.t1</name>
</gene>
<evidence type="ECO:0000313" key="2">
    <source>
        <dbReference type="Proteomes" id="UP000232323"/>
    </source>
</evidence>
<evidence type="ECO:0000313" key="1">
    <source>
        <dbReference type="EMBL" id="GAX84008.1"/>
    </source>
</evidence>
<name>A0A250XLQ4_9CHLO</name>
<dbReference type="EMBL" id="BEGY01000113">
    <property type="protein sequence ID" value="GAX84008.1"/>
    <property type="molecule type" value="Genomic_DNA"/>
</dbReference>
<proteinExistence type="predicted"/>
<keyword evidence="2" id="KW-1185">Reference proteome</keyword>
<organism evidence="1 2">
    <name type="scientific">Chlamydomonas eustigma</name>
    <dbReference type="NCBI Taxonomy" id="1157962"/>
    <lineage>
        <taxon>Eukaryota</taxon>
        <taxon>Viridiplantae</taxon>
        <taxon>Chlorophyta</taxon>
        <taxon>core chlorophytes</taxon>
        <taxon>Chlorophyceae</taxon>
        <taxon>CS clade</taxon>
        <taxon>Chlamydomonadales</taxon>
        <taxon>Chlamydomonadaceae</taxon>
        <taxon>Chlamydomonas</taxon>
    </lineage>
</organism>